<comment type="caution">
    <text evidence="1">The sequence shown here is derived from an EMBL/GenBank/DDBJ whole genome shotgun (WGS) entry which is preliminary data.</text>
</comment>
<sequence>MQPAGYFSGGVLAAGFDPQEKITVTLNTYVGVGSPTTLTNSDKRSYFAWEIAAGALAHDKAPRDGPINFHSMHIEQQDKRRIEDLESVGSTLQDHWENEVSEPLRDVSGALAKRSGKADAYVVRGTLQSLRDDKASFEKLTPGSREAIDRTLDKLGNVVIPNIFGYPMAGYAFVPEVNYHGDYDHRPNKGLMIDLKNGTVNEIHDDKDFANWAKNNRSAIVRSFNASDRQSSKNTHWPKAADVLDNLIIGNLATYRGRSGALSDKDVPVWETFNYTQSRDADYYLNFGNLNTGIAASYQAVNTKNAVWADQTEVFGSSQQNWKGAKELWSNTFGYVPVVGNTGNIVFGIHDSLNGMTADDRVGGNAAAVISGLQLAHELAPSAIETGLGDLPAAVKLATPQQYGWKFSEQTSDFNLVRAPKASNESDIGTTLNDTPPTVNRLQPSQARNISEYAVPNGEQLIEHATPNTQGIYQIKDATNAGDHWFIRYTDDTGSNRVYEIRSDFKLSDQYVQIIDPKTRKPVLTAHATGDGQWQAASNDGGKWPWVRTPSPTPSNDLKTGAKFSDAFEILGDPKTSGADKFDAVFNYNNATAYEQSVSNFEEAGVLKRKLTVSSTVEENNFEVYPSETAQPNEHSATSYSPNFIKDLNRDHYTVRIKQPDGYTTVELDGTGTAEGETLRKRLSQFEDAVPDANLRSRISEVAHQGSVAPTSVELKINQLQDHVGFKGTGTHYVITYDPLIQGAQVEYEAVMILLDLDKDAEVIPDIEVRARRTFHIVESNHIDGQSNPYIIEKNAPFNLSTTTITNLA</sequence>
<dbReference type="AlphaFoldDB" id="A0A5N7K052"/>
<dbReference type="EMBL" id="VUBA01000197">
    <property type="protein sequence ID" value="MPQ87045.1"/>
    <property type="molecule type" value="Genomic_DNA"/>
</dbReference>
<evidence type="ECO:0000313" key="2">
    <source>
        <dbReference type="Proteomes" id="UP000325438"/>
    </source>
</evidence>
<accession>A0A5N7K052</accession>
<dbReference type="Proteomes" id="UP000325438">
    <property type="component" value="Unassembled WGS sequence"/>
</dbReference>
<protein>
    <submittedName>
        <fullName evidence="1">Uncharacterized protein</fullName>
    </submittedName>
</protein>
<reference evidence="1 2" key="1">
    <citation type="submission" date="2019-09" db="EMBL/GenBank/DDBJ databases">
        <title>The draft genomes of Allium pathogen Pseudomonas sp.</title>
        <authorList>
            <person name="Fujikawa T."/>
            <person name="Sawada H."/>
        </authorList>
    </citation>
    <scope>NUCLEOTIDE SEQUENCE [LARGE SCALE GENOMIC DNA]</scope>
    <source>
        <strain evidence="1 2">MAFF 730085</strain>
    </source>
</reference>
<evidence type="ECO:0000313" key="1">
    <source>
        <dbReference type="EMBL" id="MPQ87045.1"/>
    </source>
</evidence>
<name>A0A5N7K052_9PSED</name>
<gene>
    <name evidence="1" type="ORF">F0170_25535</name>
</gene>
<organism evidence="1 2">
    <name type="scientific">Pseudomonas kitaguniensis</name>
    <dbReference type="NCBI Taxonomy" id="2607908"/>
    <lineage>
        <taxon>Bacteria</taxon>
        <taxon>Pseudomonadati</taxon>
        <taxon>Pseudomonadota</taxon>
        <taxon>Gammaproteobacteria</taxon>
        <taxon>Pseudomonadales</taxon>
        <taxon>Pseudomonadaceae</taxon>
        <taxon>Pseudomonas</taxon>
    </lineage>
</organism>
<proteinExistence type="predicted"/>